<protein>
    <submittedName>
        <fullName evidence="12">Cytochrome P450 family 4 subfamily F member 22</fullName>
    </submittedName>
</protein>
<evidence type="ECO:0000256" key="2">
    <source>
        <dbReference type="ARBA" id="ARBA00004586"/>
    </source>
</evidence>
<evidence type="ECO:0000313" key="13">
    <source>
        <dbReference type="Proteomes" id="UP000694392"/>
    </source>
</evidence>
<keyword evidence="5" id="KW-0479">Metal-binding</keyword>
<evidence type="ECO:0000256" key="6">
    <source>
        <dbReference type="ARBA" id="ARBA00022824"/>
    </source>
</evidence>
<keyword evidence="13" id="KW-1185">Reference proteome</keyword>
<dbReference type="Proteomes" id="UP000694392">
    <property type="component" value="Unplaced"/>
</dbReference>
<comment type="cofactor">
    <cofactor evidence="1">
        <name>heme</name>
        <dbReference type="ChEBI" id="CHEBI:30413"/>
    </cofactor>
</comment>
<reference evidence="12" key="1">
    <citation type="submission" date="2025-05" db="UniProtKB">
        <authorList>
            <consortium name="Ensembl"/>
        </authorList>
    </citation>
    <scope>IDENTIFICATION</scope>
</reference>
<evidence type="ECO:0000256" key="3">
    <source>
        <dbReference type="ARBA" id="ARBA00010617"/>
    </source>
</evidence>
<keyword evidence="10" id="KW-0472">Membrane</keyword>
<dbReference type="Ensembl" id="ENSSPUT00000000516.1">
    <property type="protein sequence ID" value="ENSSPUP00000000478.1"/>
    <property type="gene ID" value="ENSSPUG00000000443.1"/>
</dbReference>
<evidence type="ECO:0000256" key="9">
    <source>
        <dbReference type="ARBA" id="ARBA00023033"/>
    </source>
</evidence>
<comment type="subcellular location">
    <subcellularLocation>
        <location evidence="2">Endoplasmic reticulum membrane</location>
    </subcellularLocation>
</comment>
<sequence length="452" mass="51408">MLPLTDRLLQVLAVEKTPFRTLAVSALLLALLALLLRALGQAVVFCRRYHENCRRLRCFPEPPRKNWLLGHLGMVNSSEESMLFLNDLVATYVHACAWWFTAWYPIVRLFHPAVIKPVLLASAAIAPKDNLFYGFLRPWLGDGLLLSSGEKWGRHRRMLTPAFHFDILKPYMRIFNQSTDIMHGKWRTLAEAGPVSLDMFEQISLMTLDSLQKCVFSYNSNCQEKASDYIAAILELSSLVVRRQHHLLYHFDCLYRLTADGRSFQRACDTVHRFTAGVVQQRRLALSQLGQEAWLKSRQGKTVDFIDVLLLAKDEEGRDLSDRDIAAEADTFMFEGHDTTASGLSWVLYNLARHPEYQERCRAEIQELVRDRETPEIEWEDLSQMPFTTMCIKESLRLHPPVTAVSRRCTEDIKLPDGRVIPKGTGVRGRACPPLNGTPTSPKVPGFGAGPV</sequence>
<dbReference type="Ensembl" id="ENSSPUT00000000511.1">
    <property type="protein sequence ID" value="ENSSPUP00000000473.1"/>
    <property type="gene ID" value="ENSSPUG00000000443.1"/>
</dbReference>
<dbReference type="SUPFAM" id="SSF48264">
    <property type="entry name" value="Cytochrome P450"/>
    <property type="match status" value="1"/>
</dbReference>
<dbReference type="PANTHER" id="PTHR24291:SF210">
    <property type="entry name" value="CYTOCHROME P450 FAMILY 4 SUBFAMILY F MEMBER 11"/>
    <property type="match status" value="1"/>
</dbReference>
<evidence type="ECO:0000313" key="14">
    <source>
        <dbReference type="VGNC" id="VGNC:104302"/>
    </source>
</evidence>
<organism evidence="12 13">
    <name type="scientific">Sphenodon punctatus</name>
    <name type="common">Tuatara</name>
    <name type="synonym">Hatteria punctata</name>
    <dbReference type="NCBI Taxonomy" id="8508"/>
    <lineage>
        <taxon>Eukaryota</taxon>
        <taxon>Metazoa</taxon>
        <taxon>Chordata</taxon>
        <taxon>Craniata</taxon>
        <taxon>Vertebrata</taxon>
        <taxon>Euteleostomi</taxon>
        <taxon>Lepidosauria</taxon>
        <taxon>Sphenodontia</taxon>
        <taxon>Sphenodontidae</taxon>
        <taxon>Sphenodon</taxon>
    </lineage>
</organism>
<keyword evidence="6" id="KW-0256">Endoplasmic reticulum</keyword>
<evidence type="ECO:0000256" key="10">
    <source>
        <dbReference type="ARBA" id="ARBA00023136"/>
    </source>
</evidence>
<evidence type="ECO:0000256" key="8">
    <source>
        <dbReference type="ARBA" id="ARBA00023004"/>
    </source>
</evidence>
<dbReference type="GO" id="GO:0005506">
    <property type="term" value="F:iron ion binding"/>
    <property type="evidence" value="ECO:0007669"/>
    <property type="project" value="InterPro"/>
</dbReference>
<keyword evidence="4" id="KW-0349">Heme</keyword>
<keyword evidence="9" id="KW-0503">Monooxygenase</keyword>
<evidence type="ECO:0000256" key="7">
    <source>
        <dbReference type="ARBA" id="ARBA00023002"/>
    </source>
</evidence>
<dbReference type="Pfam" id="PF00067">
    <property type="entry name" value="p450"/>
    <property type="match status" value="1"/>
</dbReference>
<dbReference type="PANTHER" id="PTHR24291">
    <property type="entry name" value="CYTOCHROME P450 FAMILY 4"/>
    <property type="match status" value="1"/>
</dbReference>
<gene>
    <name evidence="12 14" type="primary">CYP4F22</name>
</gene>
<evidence type="ECO:0000256" key="1">
    <source>
        <dbReference type="ARBA" id="ARBA00001971"/>
    </source>
</evidence>
<dbReference type="Gene3D" id="1.10.630.10">
    <property type="entry name" value="Cytochrome P450"/>
    <property type="match status" value="1"/>
</dbReference>
<dbReference type="GO" id="GO:0020037">
    <property type="term" value="F:heme binding"/>
    <property type="evidence" value="ECO:0007669"/>
    <property type="project" value="InterPro"/>
</dbReference>
<evidence type="ECO:0000256" key="11">
    <source>
        <dbReference type="SAM" id="MobiDB-lite"/>
    </source>
</evidence>
<dbReference type="AlphaFoldDB" id="A0A8D0G3S5"/>
<dbReference type="PRINTS" id="PR00385">
    <property type="entry name" value="P450"/>
</dbReference>
<comment type="similarity">
    <text evidence="3">Belongs to the cytochrome P450 family.</text>
</comment>
<dbReference type="InterPro" id="IPR050196">
    <property type="entry name" value="Cytochrome_P450_Monoox"/>
</dbReference>
<dbReference type="GO" id="GO:0046513">
    <property type="term" value="P:ceramide biosynthetic process"/>
    <property type="evidence" value="ECO:0007669"/>
    <property type="project" value="Ensembl"/>
</dbReference>
<dbReference type="VGNC" id="VGNC:104302">
    <property type="gene designation" value="CYP4F22"/>
</dbReference>
<evidence type="ECO:0000313" key="12">
    <source>
        <dbReference type="Ensembl" id="ENSSPUP00000000473.1"/>
    </source>
</evidence>
<dbReference type="OMA" id="RRYHENC"/>
<name>A0A8D0G3S5_SPHPU</name>
<evidence type="ECO:0000256" key="4">
    <source>
        <dbReference type="ARBA" id="ARBA00022617"/>
    </source>
</evidence>
<dbReference type="GO" id="GO:0005789">
    <property type="term" value="C:endoplasmic reticulum membrane"/>
    <property type="evidence" value="ECO:0007669"/>
    <property type="project" value="UniProtKB-SubCell"/>
</dbReference>
<dbReference type="InterPro" id="IPR002402">
    <property type="entry name" value="Cyt_P450_E_grp-II"/>
</dbReference>
<dbReference type="GO" id="GO:0004497">
    <property type="term" value="F:monooxygenase activity"/>
    <property type="evidence" value="ECO:0007669"/>
    <property type="project" value="UniProtKB-KW"/>
</dbReference>
<dbReference type="InterPro" id="IPR001128">
    <property type="entry name" value="Cyt_P450"/>
</dbReference>
<feature type="region of interest" description="Disordered" evidence="11">
    <location>
        <begin position="424"/>
        <end position="452"/>
    </location>
</feature>
<dbReference type="PRINTS" id="PR00464">
    <property type="entry name" value="EP450II"/>
</dbReference>
<dbReference type="InterPro" id="IPR036396">
    <property type="entry name" value="Cyt_P450_sf"/>
</dbReference>
<evidence type="ECO:0000256" key="5">
    <source>
        <dbReference type="ARBA" id="ARBA00022723"/>
    </source>
</evidence>
<keyword evidence="8" id="KW-0408">Iron</keyword>
<dbReference type="GeneTree" id="ENSGT00940000161507"/>
<dbReference type="GO" id="GO:0016705">
    <property type="term" value="F:oxidoreductase activity, acting on paired donors, with incorporation or reduction of molecular oxygen"/>
    <property type="evidence" value="ECO:0007669"/>
    <property type="project" value="InterPro"/>
</dbReference>
<accession>A0A8D0G3S5</accession>
<proteinExistence type="inferred from homology"/>
<dbReference type="FunFam" id="1.10.630.10:FF:000005">
    <property type="entry name" value="cytochrome P450 4F22 isoform X2"/>
    <property type="match status" value="1"/>
</dbReference>
<keyword evidence="7" id="KW-0560">Oxidoreductase</keyword>